<gene>
    <name evidence="2" type="ORF">SAMN05216462_2278</name>
</gene>
<dbReference type="OrthoDB" id="1092806at2"/>
<dbReference type="AlphaFoldDB" id="A0A1H4DFB9"/>
<proteinExistence type="predicted"/>
<dbReference type="InterPro" id="IPR027843">
    <property type="entry name" value="DUF4440"/>
</dbReference>
<dbReference type="Gene3D" id="3.10.450.50">
    <property type="match status" value="1"/>
</dbReference>
<dbReference type="EMBL" id="FNRF01000004">
    <property type="protein sequence ID" value="SEA71216.1"/>
    <property type="molecule type" value="Genomic_DNA"/>
</dbReference>
<dbReference type="Proteomes" id="UP000182257">
    <property type="component" value="Unassembled WGS sequence"/>
</dbReference>
<sequence length="141" mass="16141">MNRLITILFLGITTITMQAKTDKEQIETLYRDMYEAMVAKDTVVLNRVHADNFVLTHMTGMHQSKQEYIKAITNGTLNYFSAEHEQMEIKVSGNHATLTGRSRVTAAVFGGGRHTWHLQLTFQLVKRNGQWMFTNARASTY</sequence>
<protein>
    <recommendedName>
        <fullName evidence="1">DUF4440 domain-containing protein</fullName>
    </recommendedName>
</protein>
<feature type="domain" description="DUF4440" evidence="1">
    <location>
        <begin position="26"/>
        <end position="132"/>
    </location>
</feature>
<dbReference type="InterPro" id="IPR032710">
    <property type="entry name" value="NTF2-like_dom_sf"/>
</dbReference>
<evidence type="ECO:0000259" key="1">
    <source>
        <dbReference type="Pfam" id="PF14534"/>
    </source>
</evidence>
<dbReference type="Pfam" id="PF14534">
    <property type="entry name" value="DUF4440"/>
    <property type="match status" value="1"/>
</dbReference>
<name>A0A1H4DFB9_XYLRU</name>
<evidence type="ECO:0000313" key="3">
    <source>
        <dbReference type="Proteomes" id="UP000182257"/>
    </source>
</evidence>
<reference evidence="2 3" key="1">
    <citation type="submission" date="2016-10" db="EMBL/GenBank/DDBJ databases">
        <authorList>
            <person name="de Groot N.N."/>
        </authorList>
    </citation>
    <scope>NUCLEOTIDE SEQUENCE [LARGE SCALE GENOMIC DNA]</scope>
    <source>
        <strain evidence="2 3">D31d</strain>
    </source>
</reference>
<organism evidence="2 3">
    <name type="scientific">Xylanibacter ruminicola</name>
    <name type="common">Prevotella ruminicola</name>
    <dbReference type="NCBI Taxonomy" id="839"/>
    <lineage>
        <taxon>Bacteria</taxon>
        <taxon>Pseudomonadati</taxon>
        <taxon>Bacteroidota</taxon>
        <taxon>Bacteroidia</taxon>
        <taxon>Bacteroidales</taxon>
        <taxon>Prevotellaceae</taxon>
        <taxon>Xylanibacter</taxon>
    </lineage>
</organism>
<accession>A0A1H4DFB9</accession>
<evidence type="ECO:0000313" key="2">
    <source>
        <dbReference type="EMBL" id="SEA71216.1"/>
    </source>
</evidence>
<dbReference type="SUPFAM" id="SSF54427">
    <property type="entry name" value="NTF2-like"/>
    <property type="match status" value="1"/>
</dbReference>